<accession>A0A8C8AER3</accession>
<comment type="subcellular location">
    <subcellularLocation>
        <location evidence="1">Membrane</location>
        <topology evidence="1">Multi-pass membrane protein</topology>
    </subcellularLocation>
</comment>
<feature type="transmembrane region" description="Helical" evidence="7">
    <location>
        <begin position="309"/>
        <end position="330"/>
    </location>
</feature>
<evidence type="ECO:0000256" key="2">
    <source>
        <dbReference type="ARBA" id="ARBA00022692"/>
    </source>
</evidence>
<keyword evidence="3 7" id="KW-1133">Transmembrane helix</keyword>
<evidence type="ECO:0000256" key="6">
    <source>
        <dbReference type="SAM" id="MobiDB-lite"/>
    </source>
</evidence>
<feature type="region of interest" description="Disordered" evidence="6">
    <location>
        <begin position="26"/>
        <end position="72"/>
    </location>
</feature>
<feature type="domain" description="MARVEL" evidence="8">
    <location>
        <begin position="141"/>
        <end position="334"/>
    </location>
</feature>
<keyword evidence="10" id="KW-1185">Reference proteome</keyword>
<dbReference type="AlphaFoldDB" id="A0A8C8AER3"/>
<evidence type="ECO:0000256" key="5">
    <source>
        <dbReference type="PROSITE-ProRule" id="PRU00581"/>
    </source>
</evidence>
<proteinExistence type="predicted"/>
<dbReference type="PANTHER" id="PTHR34609:SF17">
    <property type="entry name" value="GEO08273P1-RELATED"/>
    <property type="match status" value="1"/>
</dbReference>
<sequence>MNASKENYLKAACAVLNWDLAAAPRVRSPGGHDRPLETAAPQAGPRAQRRGAGHRRERRRTRRQRSCRSDTEPWRSRVSRAAWSGHHVPRWFRGVRMALGRHVPLLREERLERPGLGFRRPRSGRTEVRKGRRLQPRGMQNPPPGGCCCRAVEALLAGLILLCGSVSGGSAGGYTGLPGLGGLYYYQYGGAYSGFSGADGERVQQLDQRFHRLKLPVARAAMAVAGTLMAFSCLLIAAGVLHLPGRFPAWLLLECVLDTVTAIGIVPALYCFFHFLLGVYNSSVCRERERLYQSKGYQGFGCSLHGAEIAAGLLGCVAAIAHLLSAGLAVREYRAARKWKQKSCYKCCYLWERSHSYSPLLLPNSFL</sequence>
<keyword evidence="4 5" id="KW-0472">Membrane</keyword>
<reference evidence="9" key="2">
    <citation type="submission" date="2025-09" db="UniProtKB">
        <authorList>
            <consortium name="Ensembl"/>
        </authorList>
    </citation>
    <scope>IDENTIFICATION</scope>
</reference>
<dbReference type="InterPro" id="IPR008253">
    <property type="entry name" value="Marvel"/>
</dbReference>
<evidence type="ECO:0000256" key="4">
    <source>
        <dbReference type="ARBA" id="ARBA00023136"/>
    </source>
</evidence>
<dbReference type="Proteomes" id="UP000694552">
    <property type="component" value="Unplaced"/>
</dbReference>
<protein>
    <recommendedName>
        <fullName evidence="8">MARVEL domain-containing protein</fullName>
    </recommendedName>
</protein>
<name>A0A8C8AER3_9STRI</name>
<dbReference type="InterPro" id="IPR053077">
    <property type="entry name" value="MARVEL_domain_protein_3"/>
</dbReference>
<feature type="transmembrane region" description="Helical" evidence="7">
    <location>
        <begin position="255"/>
        <end position="277"/>
    </location>
</feature>
<dbReference type="Ensembl" id="ENSOSUT00000004149.1">
    <property type="protein sequence ID" value="ENSOSUP00000004022.1"/>
    <property type="gene ID" value="ENSOSUG00000002924.1"/>
</dbReference>
<feature type="compositionally biased region" description="Basic residues" evidence="6">
    <location>
        <begin position="47"/>
        <end position="66"/>
    </location>
</feature>
<organism evidence="9 10">
    <name type="scientific">Otus sunia</name>
    <name type="common">Oriental scops-owl</name>
    <dbReference type="NCBI Taxonomy" id="257818"/>
    <lineage>
        <taxon>Eukaryota</taxon>
        <taxon>Metazoa</taxon>
        <taxon>Chordata</taxon>
        <taxon>Craniata</taxon>
        <taxon>Vertebrata</taxon>
        <taxon>Euteleostomi</taxon>
        <taxon>Archelosauria</taxon>
        <taxon>Archosauria</taxon>
        <taxon>Dinosauria</taxon>
        <taxon>Saurischia</taxon>
        <taxon>Theropoda</taxon>
        <taxon>Coelurosauria</taxon>
        <taxon>Aves</taxon>
        <taxon>Neognathae</taxon>
        <taxon>Neoaves</taxon>
        <taxon>Telluraves</taxon>
        <taxon>Strigiformes</taxon>
        <taxon>Strigidae</taxon>
        <taxon>Otus</taxon>
    </lineage>
</organism>
<evidence type="ECO:0000313" key="9">
    <source>
        <dbReference type="Ensembl" id="ENSOSUP00000004022.1"/>
    </source>
</evidence>
<evidence type="ECO:0000256" key="3">
    <source>
        <dbReference type="ARBA" id="ARBA00022989"/>
    </source>
</evidence>
<dbReference type="PANTHER" id="PTHR34609">
    <property type="entry name" value="GEO08273P1-RELATED"/>
    <property type="match status" value="1"/>
</dbReference>
<keyword evidence="2 5" id="KW-0812">Transmembrane</keyword>
<evidence type="ECO:0000256" key="1">
    <source>
        <dbReference type="ARBA" id="ARBA00004141"/>
    </source>
</evidence>
<feature type="transmembrane region" description="Helical" evidence="7">
    <location>
        <begin position="220"/>
        <end position="243"/>
    </location>
</feature>
<evidence type="ECO:0000313" key="10">
    <source>
        <dbReference type="Proteomes" id="UP000694552"/>
    </source>
</evidence>
<dbReference type="PROSITE" id="PS51225">
    <property type="entry name" value="MARVEL"/>
    <property type="match status" value="1"/>
</dbReference>
<reference evidence="9" key="1">
    <citation type="submission" date="2025-08" db="UniProtKB">
        <authorList>
            <consortium name="Ensembl"/>
        </authorList>
    </citation>
    <scope>IDENTIFICATION</scope>
</reference>
<evidence type="ECO:0000259" key="8">
    <source>
        <dbReference type="PROSITE" id="PS51225"/>
    </source>
</evidence>
<feature type="region of interest" description="Disordered" evidence="6">
    <location>
        <begin position="116"/>
        <end position="142"/>
    </location>
</feature>
<evidence type="ECO:0000256" key="7">
    <source>
        <dbReference type="SAM" id="Phobius"/>
    </source>
</evidence>
<dbReference type="GO" id="GO:0016020">
    <property type="term" value="C:membrane"/>
    <property type="evidence" value="ECO:0007669"/>
    <property type="project" value="UniProtKB-SubCell"/>
</dbReference>